<dbReference type="InterPro" id="IPR041682">
    <property type="entry name" value="AAA_14"/>
</dbReference>
<protein>
    <submittedName>
        <fullName evidence="3">AAA family ATPase</fullName>
    </submittedName>
</protein>
<dbReference type="Pfam" id="PF13635">
    <property type="entry name" value="DUF4143"/>
    <property type="match status" value="1"/>
</dbReference>
<dbReference type="GeneID" id="65535456"/>
<dbReference type="KEGG" id="pary:A4V02_01225"/>
<dbReference type="SUPFAM" id="SSF52540">
    <property type="entry name" value="P-loop containing nucleoside triphosphate hydrolases"/>
    <property type="match status" value="1"/>
</dbReference>
<dbReference type="EMBL" id="CP015402">
    <property type="protein sequence ID" value="ANU62496.1"/>
    <property type="molecule type" value="Genomic_DNA"/>
</dbReference>
<dbReference type="PANTHER" id="PTHR33295:SF18">
    <property type="entry name" value="AAA+ ATPASE DOMAIN-CONTAINING PROTEIN"/>
    <property type="match status" value="1"/>
</dbReference>
<evidence type="ECO:0000313" key="4">
    <source>
        <dbReference type="Proteomes" id="UP000186351"/>
    </source>
</evidence>
<dbReference type="AlphaFoldDB" id="A0A1B1S6S5"/>
<dbReference type="PANTHER" id="PTHR33295">
    <property type="entry name" value="ATPASE"/>
    <property type="match status" value="1"/>
</dbReference>
<proteinExistence type="predicted"/>
<dbReference type="RefSeq" id="WP_068959892.1">
    <property type="nucleotide sequence ID" value="NZ_CAJTAP010000053.1"/>
</dbReference>
<evidence type="ECO:0000313" key="3">
    <source>
        <dbReference type="EMBL" id="ANU62496.1"/>
    </source>
</evidence>
<evidence type="ECO:0000259" key="2">
    <source>
        <dbReference type="Pfam" id="PF13635"/>
    </source>
</evidence>
<accession>A0A1B1S6S5</accession>
<dbReference type="OrthoDB" id="9801840at2"/>
<feature type="domain" description="AAA" evidence="1">
    <location>
        <begin position="21"/>
        <end position="151"/>
    </location>
</feature>
<dbReference type="InterPro" id="IPR025420">
    <property type="entry name" value="DUF4143"/>
</dbReference>
<organism evidence="3 4">
    <name type="scientific">Muribaculum intestinale</name>
    <dbReference type="NCBI Taxonomy" id="1796646"/>
    <lineage>
        <taxon>Bacteria</taxon>
        <taxon>Pseudomonadati</taxon>
        <taxon>Bacteroidota</taxon>
        <taxon>Bacteroidia</taxon>
        <taxon>Bacteroidales</taxon>
        <taxon>Muribaculaceae</taxon>
        <taxon>Muribaculum</taxon>
    </lineage>
</organism>
<reference evidence="4" key="1">
    <citation type="submission" date="2016-04" db="EMBL/GenBank/DDBJ databases">
        <title>Complete Genome Sequences of Twelve Strains of a Stable Defined Moderately Diverse Mouse Microbiota 2 (sDMDMm2).</title>
        <authorList>
            <person name="Uchimura Y."/>
            <person name="Wyss M."/>
            <person name="Brugiroux S."/>
            <person name="Limenitakis J.P."/>
            <person name="Stecher B."/>
            <person name="McCoy K.D."/>
            <person name="Macpherson A.J."/>
        </authorList>
    </citation>
    <scope>NUCLEOTIDE SEQUENCE [LARGE SCALE GENOMIC DNA]</scope>
    <source>
        <strain evidence="4">YL27</strain>
    </source>
</reference>
<dbReference type="InterPro" id="IPR027417">
    <property type="entry name" value="P-loop_NTPase"/>
</dbReference>
<sequence>MIIKRDYYLNQLIASRHNGLIKIVTGLRRSGKSYLLFHLFGDYLKEQGIPEDHIIKVDLEDRRNAPLRYPDALLTHIDSKMADDNMYYILLDEVQHVPEFEDVLNSYLKIENADVYVTGSNSKFLSTDIITEFRGRGDQIHVYPLSFAEFMSVDNRHPIEAWSDYYTYGGLPHVLTLETPKKKIDYIKRLYSTVYINDIVERYKIKGESELKELIQIIASAIGSPTNPNKLANTFKSLKNVSLSNKTIDNYLTYLCESFLAERAIRYDIKGKKYINTLSKYYFTDVGVRNAILDFRQQEENHIMENVIYNELKIRGFQVDVGVVEHRTTDKNGKRVRKQYEVDFVANQGSQRYYIQSAFIMPTDAKERQESASLLNIDDSFKKIIIVKDYIKPKRNEEGIVTIGLIDFLLNVDSLTW</sequence>
<gene>
    <name evidence="3" type="ORF">A4V02_01225</name>
</gene>
<feature type="domain" description="DUF4143" evidence="2">
    <location>
        <begin position="197"/>
        <end position="355"/>
    </location>
</feature>
<name>A0A1B1S6S5_9BACT</name>
<dbReference type="Pfam" id="PF13173">
    <property type="entry name" value="AAA_14"/>
    <property type="match status" value="1"/>
</dbReference>
<dbReference type="Proteomes" id="UP000186351">
    <property type="component" value="Chromosome"/>
</dbReference>
<accession>A0A1Z2XF20</accession>
<dbReference type="STRING" id="1796646.A4V02_01225"/>
<keyword evidence="4" id="KW-1185">Reference proteome</keyword>
<evidence type="ECO:0000259" key="1">
    <source>
        <dbReference type="Pfam" id="PF13173"/>
    </source>
</evidence>